<comment type="caution">
    <text evidence="2">The sequence shown here is derived from an EMBL/GenBank/DDBJ whole genome shotgun (WGS) entry which is preliminary data.</text>
</comment>
<evidence type="ECO:0000313" key="3">
    <source>
        <dbReference type="Proteomes" id="UP000826656"/>
    </source>
</evidence>
<evidence type="ECO:0000313" key="2">
    <source>
        <dbReference type="EMBL" id="KAH0750794.1"/>
    </source>
</evidence>
<reference evidence="2 3" key="1">
    <citation type="journal article" date="2021" name="bioRxiv">
        <title>Chromosome-scale and haplotype-resolved genome assembly of a tetraploid potato cultivar.</title>
        <authorList>
            <person name="Sun H."/>
            <person name="Jiao W.-B."/>
            <person name="Krause K."/>
            <person name="Campoy J.A."/>
            <person name="Goel M."/>
            <person name="Folz-Donahue K."/>
            <person name="Kukat C."/>
            <person name="Huettel B."/>
            <person name="Schneeberger K."/>
        </authorList>
    </citation>
    <scope>NUCLEOTIDE SEQUENCE [LARGE SCALE GENOMIC DNA]</scope>
    <source>
        <strain evidence="2">SolTubOtavaFocal</strain>
        <tissue evidence="2">Leaves</tissue>
    </source>
</reference>
<gene>
    <name evidence="2" type="ORF">KY290_030026</name>
</gene>
<protein>
    <recommendedName>
        <fullName evidence="4">Transposase</fullName>
    </recommendedName>
</protein>
<proteinExistence type="predicted"/>
<sequence>MPQPSSLISHLSSLNFRSQLVSQLSSLISQSQLVVRFSWLLAEYSVARKSHSHRRSPLLLSALLATRKSKMTQIGSRVSENGASNESIPNTSSPNNEVEVDSDTSKKENSRNLELPVGSILTSSLMKVELRKPNATYCAKSYAASTSSNGTSSMNTHMRICPKFPHDTVDKGQNLLNFLPSSMGAKEGVINTWKFEAQSRRALAKMIIVDELSFSFVKKEGFKNFMRVTVPQFHIPYRRTVTRDCYELYCEERQLLKKVYKESRPRVCLTTDTWTSIQKINCIHKGGDMAACITNCLLEWGLDNVFTITVDNASSNDVTVKEVSKQLSNWGTNIMDGDHLHVRCMEHILNLIVQDGLKEIGEDGTSAKDGTSADILTSVDWKNVRSMVKFLETFYVLTLKLRSEPFPINIEEDLEYLEQLELVATCKFNYQLVMCGNRLVSCDVLIKKGVHCPALVDLWVLTLEYGILWELIAFV</sequence>
<dbReference type="InterPro" id="IPR052035">
    <property type="entry name" value="ZnF_BED_domain_contain"/>
</dbReference>
<dbReference type="SUPFAM" id="SSF53098">
    <property type="entry name" value="Ribonuclease H-like"/>
    <property type="match status" value="1"/>
</dbReference>
<dbReference type="Proteomes" id="UP000826656">
    <property type="component" value="Unassembled WGS sequence"/>
</dbReference>
<keyword evidence="3" id="KW-1185">Reference proteome</keyword>
<evidence type="ECO:0000256" key="1">
    <source>
        <dbReference type="SAM" id="MobiDB-lite"/>
    </source>
</evidence>
<accession>A0ABQ7UME2</accession>
<dbReference type="SUPFAM" id="SSF140996">
    <property type="entry name" value="Hermes dimerisation domain"/>
    <property type="match status" value="1"/>
</dbReference>
<dbReference type="InterPro" id="IPR012337">
    <property type="entry name" value="RNaseH-like_sf"/>
</dbReference>
<feature type="compositionally biased region" description="Polar residues" evidence="1">
    <location>
        <begin position="72"/>
        <end position="96"/>
    </location>
</feature>
<dbReference type="PANTHER" id="PTHR46481">
    <property type="entry name" value="ZINC FINGER BED DOMAIN-CONTAINING PROTEIN 4"/>
    <property type="match status" value="1"/>
</dbReference>
<feature type="region of interest" description="Disordered" evidence="1">
    <location>
        <begin position="72"/>
        <end position="111"/>
    </location>
</feature>
<dbReference type="PANTHER" id="PTHR46481:SF7">
    <property type="entry name" value="ZINC FINGER BED DOMAIN-CONTAINING PROTEIN RICESLEEPER 2-LIKE"/>
    <property type="match status" value="1"/>
</dbReference>
<evidence type="ECO:0008006" key="4">
    <source>
        <dbReference type="Google" id="ProtNLM"/>
    </source>
</evidence>
<name>A0ABQ7UME2_SOLTU</name>
<organism evidence="2 3">
    <name type="scientific">Solanum tuberosum</name>
    <name type="common">Potato</name>
    <dbReference type="NCBI Taxonomy" id="4113"/>
    <lineage>
        <taxon>Eukaryota</taxon>
        <taxon>Viridiplantae</taxon>
        <taxon>Streptophyta</taxon>
        <taxon>Embryophyta</taxon>
        <taxon>Tracheophyta</taxon>
        <taxon>Spermatophyta</taxon>
        <taxon>Magnoliopsida</taxon>
        <taxon>eudicotyledons</taxon>
        <taxon>Gunneridae</taxon>
        <taxon>Pentapetalae</taxon>
        <taxon>asterids</taxon>
        <taxon>lamiids</taxon>
        <taxon>Solanales</taxon>
        <taxon>Solanaceae</taxon>
        <taxon>Solanoideae</taxon>
        <taxon>Solaneae</taxon>
        <taxon>Solanum</taxon>
    </lineage>
</organism>
<dbReference type="EMBL" id="JAIVGD010000019">
    <property type="protein sequence ID" value="KAH0750794.1"/>
    <property type="molecule type" value="Genomic_DNA"/>
</dbReference>